<evidence type="ECO:0000256" key="11">
    <source>
        <dbReference type="ARBA" id="ARBA00022884"/>
    </source>
</evidence>
<keyword evidence="13 15" id="KW-0030">Aminoacyl-tRNA synthetase</keyword>
<dbReference type="NCBIfam" id="TIGR00472">
    <property type="entry name" value="pheT_bact"/>
    <property type="match status" value="1"/>
</dbReference>
<dbReference type="InterPro" id="IPR036690">
    <property type="entry name" value="Fdx_antiC-bd_sf"/>
</dbReference>
<keyword evidence="7 15" id="KW-0479">Metal-binding</keyword>
<dbReference type="SMART" id="SM00873">
    <property type="entry name" value="B3_4"/>
    <property type="match status" value="1"/>
</dbReference>
<dbReference type="Gene3D" id="3.30.70.380">
    <property type="entry name" value="Ferrodoxin-fold anticodon-binding domain"/>
    <property type="match status" value="1"/>
</dbReference>
<sequence length="862" mass="90370">MPYVIKEWLSQYVPVPADATMEQIAADLVSVGLEEEAIHTSGVTGPVVFGRVLSLVPEPQKNGKTINWCQVDVGVHNVTDESGVPSIPRGIVCGAHNFAAGDLVVVSLPGAVLPGGFAIAARKTYGHVSDGMICSARELGIGEDHAGIIVWSRGAEPSDSDPAPGSDALGPLGLADEVLEINVTPDRGYCFSMRGIAREYALATDRAFADPGLAQAPLPTATADGFDVRVLDDAPIHATVGCDRFVTRIVRGIDPHAQTPEWMAKRLKQAGMRPISLAVDVTNYVMLDLGQPLHAYDLDHVSSPIVVRRALPGEVLTTLDDVARKLDSEDLLIADSPDGDEGSRVLGIAGVMGGASSEVTDNTRDILIEAAHFDAVSVARSSRRHKIPSEAAKRFERGVDPQLAPVAAQRVVDLLVEYGGGVADSAVSDLDNVAATAVIEMAASEPQRLTGVAYTRTQITSVLAAIGCSVEGDRDSSSVLLVTPPSWRPDLATPADLVEEIARIVGYDAIEPVLPTAPAGRGLTPAQRLRRSVARTLAERGLTEVLTYPFVATEVHDVLGEDPDDGRRSAVRLVNPLADDRPELRTSILATLVEAAKRNIGRGIDDLAIYESGLVFLRGTSTLEAPSLPGAARPGDESLEALAAAVPAQPRHVAGIFAGKIERAGWWGPGRVADWTDALGAALDVVDAAGLAVQVSAAEMAPFHPGRCAALAIDEATGAGATIVGYAGELHPKVLARLGLPARCVAFEIDLDALCAQADDSAVQAEPVSTFPVTKEDLALVVPEDLPAEAVAAALRVGGGDLVESVRLFDVYRGEQLGEGKKSLAFALRLRGTDRTLTAEDAARVRNSAIKAAGVIGAELRA</sequence>
<dbReference type="GO" id="GO:0005524">
    <property type="term" value="F:ATP binding"/>
    <property type="evidence" value="ECO:0007669"/>
    <property type="project" value="UniProtKB-UniRule"/>
</dbReference>
<dbReference type="Gene3D" id="2.40.50.140">
    <property type="entry name" value="Nucleic acid-binding proteins"/>
    <property type="match status" value="1"/>
</dbReference>
<evidence type="ECO:0000313" key="21">
    <source>
        <dbReference type="Proteomes" id="UP000316181"/>
    </source>
</evidence>
<feature type="domain" description="FDX-ACB" evidence="18">
    <location>
        <begin position="769"/>
        <end position="861"/>
    </location>
</feature>
<evidence type="ECO:0000256" key="4">
    <source>
        <dbReference type="ARBA" id="ARBA00022490"/>
    </source>
</evidence>
<feature type="domain" description="B5" evidence="19">
    <location>
        <begin position="434"/>
        <end position="512"/>
    </location>
</feature>
<evidence type="ECO:0000313" key="20">
    <source>
        <dbReference type="EMBL" id="TQK75525.1"/>
    </source>
</evidence>
<feature type="domain" description="TRNA-binding" evidence="17">
    <location>
        <begin position="41"/>
        <end position="169"/>
    </location>
</feature>
<evidence type="ECO:0000256" key="16">
    <source>
        <dbReference type="PROSITE-ProRule" id="PRU00209"/>
    </source>
</evidence>
<evidence type="ECO:0000256" key="5">
    <source>
        <dbReference type="ARBA" id="ARBA00022555"/>
    </source>
</evidence>
<dbReference type="PROSITE" id="PS50886">
    <property type="entry name" value="TRBD"/>
    <property type="match status" value="1"/>
</dbReference>
<dbReference type="InterPro" id="IPR041616">
    <property type="entry name" value="PheRS_beta_core"/>
</dbReference>
<evidence type="ECO:0000259" key="19">
    <source>
        <dbReference type="PROSITE" id="PS51483"/>
    </source>
</evidence>
<dbReference type="InterPro" id="IPR012340">
    <property type="entry name" value="NA-bd_OB-fold"/>
</dbReference>
<dbReference type="Proteomes" id="UP000316181">
    <property type="component" value="Unassembled WGS sequence"/>
</dbReference>
<comment type="similarity">
    <text evidence="2 15">Belongs to the phenylalanyl-tRNA synthetase beta subunit family. Type 1 subfamily.</text>
</comment>
<dbReference type="PROSITE" id="PS51447">
    <property type="entry name" value="FDX_ACB"/>
    <property type="match status" value="1"/>
</dbReference>
<dbReference type="InterPro" id="IPR004532">
    <property type="entry name" value="Phe-tRNA-ligase_IIc_bsu_bact"/>
</dbReference>
<dbReference type="FunFam" id="3.30.70.380:FF:000001">
    <property type="entry name" value="Phenylalanine--tRNA ligase beta subunit"/>
    <property type="match status" value="1"/>
</dbReference>
<name>A0A542SM16_9MICO</name>
<dbReference type="FunFam" id="3.30.930.10:FF:000130">
    <property type="entry name" value="Phenylalanine--tRNA ligase beta subunit"/>
    <property type="match status" value="1"/>
</dbReference>
<dbReference type="Pfam" id="PF17759">
    <property type="entry name" value="tRNA_synthFbeta"/>
    <property type="match status" value="1"/>
</dbReference>
<evidence type="ECO:0000259" key="17">
    <source>
        <dbReference type="PROSITE" id="PS50886"/>
    </source>
</evidence>
<comment type="cofactor">
    <cofactor evidence="15">
        <name>Mg(2+)</name>
        <dbReference type="ChEBI" id="CHEBI:18420"/>
    </cofactor>
    <text evidence="15">Binds 2 magnesium ions per tetramer.</text>
</comment>
<dbReference type="InterPro" id="IPR002547">
    <property type="entry name" value="tRNA-bd_dom"/>
</dbReference>
<evidence type="ECO:0000256" key="12">
    <source>
        <dbReference type="ARBA" id="ARBA00022917"/>
    </source>
</evidence>
<feature type="binding site" evidence="15">
    <location>
        <position position="490"/>
    </location>
    <ligand>
        <name>Mg(2+)</name>
        <dbReference type="ChEBI" id="CHEBI:18420"/>
        <note>shared with alpha subunit</note>
    </ligand>
</feature>
<dbReference type="PANTHER" id="PTHR10947:SF0">
    <property type="entry name" value="PHENYLALANINE--TRNA LIGASE BETA SUBUNIT"/>
    <property type="match status" value="1"/>
</dbReference>
<dbReference type="PANTHER" id="PTHR10947">
    <property type="entry name" value="PHENYLALANYL-TRNA SYNTHETASE BETA CHAIN AND LEUCINE-RICH REPEAT-CONTAINING PROTEIN 47"/>
    <property type="match status" value="1"/>
</dbReference>
<dbReference type="CDD" id="cd00769">
    <property type="entry name" value="PheRS_beta_core"/>
    <property type="match status" value="1"/>
</dbReference>
<keyword evidence="11 16" id="KW-0694">RNA-binding</keyword>
<evidence type="ECO:0000256" key="9">
    <source>
        <dbReference type="ARBA" id="ARBA00022840"/>
    </source>
</evidence>
<dbReference type="EC" id="6.1.1.20" evidence="15"/>
<evidence type="ECO:0000256" key="8">
    <source>
        <dbReference type="ARBA" id="ARBA00022741"/>
    </source>
</evidence>
<evidence type="ECO:0000256" key="3">
    <source>
        <dbReference type="ARBA" id="ARBA00011209"/>
    </source>
</evidence>
<keyword evidence="21" id="KW-1185">Reference proteome</keyword>
<dbReference type="SMART" id="SM00874">
    <property type="entry name" value="B5"/>
    <property type="match status" value="1"/>
</dbReference>
<protein>
    <recommendedName>
        <fullName evidence="15">Phenylalanine--tRNA ligase beta subunit</fullName>
        <ecNumber evidence="15">6.1.1.20</ecNumber>
    </recommendedName>
    <alternativeName>
        <fullName evidence="15">Phenylalanyl-tRNA synthetase beta subunit</fullName>
        <shortName evidence="15">PheRS</shortName>
    </alternativeName>
</protein>
<proteinExistence type="inferred from homology"/>
<feature type="binding site" evidence="15">
    <location>
        <position position="499"/>
    </location>
    <ligand>
        <name>Mg(2+)</name>
        <dbReference type="ChEBI" id="CHEBI:18420"/>
        <note>shared with alpha subunit</note>
    </ligand>
</feature>
<keyword evidence="4 15" id="KW-0963">Cytoplasm</keyword>
<dbReference type="InterPro" id="IPR009061">
    <property type="entry name" value="DNA-bd_dom_put_sf"/>
</dbReference>
<dbReference type="InterPro" id="IPR020825">
    <property type="entry name" value="Phe-tRNA_synthase-like_B3/B4"/>
</dbReference>
<dbReference type="SUPFAM" id="SSF54991">
    <property type="entry name" value="Anticodon-binding domain of PheRS"/>
    <property type="match status" value="1"/>
</dbReference>
<dbReference type="GO" id="GO:0000287">
    <property type="term" value="F:magnesium ion binding"/>
    <property type="evidence" value="ECO:0007669"/>
    <property type="project" value="UniProtKB-UniRule"/>
</dbReference>
<dbReference type="HAMAP" id="MF_00283">
    <property type="entry name" value="Phe_tRNA_synth_beta1"/>
    <property type="match status" value="1"/>
</dbReference>
<dbReference type="InterPro" id="IPR045060">
    <property type="entry name" value="Phe-tRNA-ligase_IIc_bsu"/>
</dbReference>
<dbReference type="SUPFAM" id="SSF50249">
    <property type="entry name" value="Nucleic acid-binding proteins"/>
    <property type="match status" value="1"/>
</dbReference>
<dbReference type="InterPro" id="IPR005146">
    <property type="entry name" value="B3/B4_tRNA-bd"/>
</dbReference>
<evidence type="ECO:0000259" key="18">
    <source>
        <dbReference type="PROSITE" id="PS51447"/>
    </source>
</evidence>
<dbReference type="SMART" id="SM00896">
    <property type="entry name" value="FDX-ACB"/>
    <property type="match status" value="1"/>
</dbReference>
<accession>A0A542SM16</accession>
<evidence type="ECO:0000256" key="15">
    <source>
        <dbReference type="HAMAP-Rule" id="MF_00283"/>
    </source>
</evidence>
<dbReference type="Gene3D" id="3.30.56.10">
    <property type="match status" value="2"/>
</dbReference>
<evidence type="ECO:0000256" key="2">
    <source>
        <dbReference type="ARBA" id="ARBA00008653"/>
    </source>
</evidence>
<keyword evidence="6 15" id="KW-0436">Ligase</keyword>
<keyword evidence="9 15" id="KW-0067">ATP-binding</keyword>
<dbReference type="GO" id="GO:0006432">
    <property type="term" value="P:phenylalanyl-tRNA aminoacylation"/>
    <property type="evidence" value="ECO:0007669"/>
    <property type="project" value="UniProtKB-UniRule"/>
</dbReference>
<comment type="subunit">
    <text evidence="3 15">Tetramer of two alpha and two beta subunits.</text>
</comment>
<dbReference type="Pfam" id="PF03147">
    <property type="entry name" value="FDX-ACB"/>
    <property type="match status" value="1"/>
</dbReference>
<gene>
    <name evidence="15" type="primary">pheT</name>
    <name evidence="20" type="ORF">FB389_0152</name>
</gene>
<dbReference type="PROSITE" id="PS51483">
    <property type="entry name" value="B5"/>
    <property type="match status" value="1"/>
</dbReference>
<dbReference type="InterPro" id="IPR005121">
    <property type="entry name" value="Fdx_antiC-bd"/>
</dbReference>
<dbReference type="CDD" id="cd02796">
    <property type="entry name" value="tRNA_bind_bactPheRS"/>
    <property type="match status" value="1"/>
</dbReference>
<comment type="caution">
    <text evidence="20">The sequence shown here is derived from an EMBL/GenBank/DDBJ whole genome shotgun (WGS) entry which is preliminary data.</text>
</comment>
<dbReference type="OrthoDB" id="9805455at2"/>
<dbReference type="InterPro" id="IPR005147">
    <property type="entry name" value="tRNA_synthase_B5-dom"/>
</dbReference>
<evidence type="ECO:0000256" key="1">
    <source>
        <dbReference type="ARBA" id="ARBA00004496"/>
    </source>
</evidence>
<keyword evidence="5 16" id="KW-0820">tRNA-binding</keyword>
<comment type="subcellular location">
    <subcellularLocation>
        <location evidence="1 15">Cytoplasm</location>
    </subcellularLocation>
</comment>
<dbReference type="RefSeq" id="WP_142110926.1">
    <property type="nucleotide sequence ID" value="NZ_BAAATB010000005.1"/>
</dbReference>
<dbReference type="Gene3D" id="3.30.930.10">
    <property type="entry name" value="Bira Bifunctional Protein, Domain 2"/>
    <property type="match status" value="1"/>
</dbReference>
<dbReference type="SUPFAM" id="SSF46955">
    <property type="entry name" value="Putative DNA-binding domain"/>
    <property type="match status" value="1"/>
</dbReference>
<organism evidence="20 21">
    <name type="scientific">Rarobacter incanus</name>
    <dbReference type="NCBI Taxonomy" id="153494"/>
    <lineage>
        <taxon>Bacteria</taxon>
        <taxon>Bacillati</taxon>
        <taxon>Actinomycetota</taxon>
        <taxon>Actinomycetes</taxon>
        <taxon>Micrococcales</taxon>
        <taxon>Rarobacteraceae</taxon>
        <taxon>Rarobacter</taxon>
    </lineage>
</organism>
<dbReference type="GO" id="GO:0004826">
    <property type="term" value="F:phenylalanine-tRNA ligase activity"/>
    <property type="evidence" value="ECO:0007669"/>
    <property type="project" value="UniProtKB-UniRule"/>
</dbReference>
<dbReference type="EMBL" id="VFNV01000001">
    <property type="protein sequence ID" value="TQK75525.1"/>
    <property type="molecule type" value="Genomic_DNA"/>
</dbReference>
<dbReference type="GO" id="GO:0009328">
    <property type="term" value="C:phenylalanine-tRNA ligase complex"/>
    <property type="evidence" value="ECO:0007669"/>
    <property type="project" value="TreeGrafter"/>
</dbReference>
<dbReference type="GO" id="GO:0000049">
    <property type="term" value="F:tRNA binding"/>
    <property type="evidence" value="ECO:0007669"/>
    <property type="project" value="UniProtKB-UniRule"/>
</dbReference>
<dbReference type="SUPFAM" id="SSF56037">
    <property type="entry name" value="PheT/TilS domain"/>
    <property type="match status" value="1"/>
</dbReference>
<evidence type="ECO:0000256" key="10">
    <source>
        <dbReference type="ARBA" id="ARBA00022842"/>
    </source>
</evidence>
<evidence type="ECO:0000256" key="14">
    <source>
        <dbReference type="ARBA" id="ARBA00049255"/>
    </source>
</evidence>
<keyword evidence="12 15" id="KW-0648">Protein biosynthesis</keyword>
<feature type="binding site" evidence="15">
    <location>
        <position position="496"/>
    </location>
    <ligand>
        <name>Mg(2+)</name>
        <dbReference type="ChEBI" id="CHEBI:18420"/>
        <note>shared with alpha subunit</note>
    </ligand>
</feature>
<feature type="binding site" evidence="15">
    <location>
        <position position="500"/>
    </location>
    <ligand>
        <name>Mg(2+)</name>
        <dbReference type="ChEBI" id="CHEBI:18420"/>
        <note>shared with alpha subunit</note>
    </ligand>
</feature>
<evidence type="ECO:0000256" key="6">
    <source>
        <dbReference type="ARBA" id="ARBA00022598"/>
    </source>
</evidence>
<keyword evidence="8 15" id="KW-0547">Nucleotide-binding</keyword>
<dbReference type="InterPro" id="IPR045864">
    <property type="entry name" value="aa-tRNA-synth_II/BPL/LPL"/>
</dbReference>
<dbReference type="Pfam" id="PF03483">
    <property type="entry name" value="B3_4"/>
    <property type="match status" value="1"/>
</dbReference>
<dbReference type="Gene3D" id="3.50.40.10">
    <property type="entry name" value="Phenylalanyl-trna Synthetase, Chain B, domain 3"/>
    <property type="match status" value="1"/>
</dbReference>
<dbReference type="InterPro" id="IPR033714">
    <property type="entry name" value="tRNA_bind_bactPheRS"/>
</dbReference>
<evidence type="ECO:0000256" key="7">
    <source>
        <dbReference type="ARBA" id="ARBA00022723"/>
    </source>
</evidence>
<reference evidence="20 21" key="1">
    <citation type="submission" date="2019-06" db="EMBL/GenBank/DDBJ databases">
        <title>Sequencing the genomes of 1000 actinobacteria strains.</title>
        <authorList>
            <person name="Klenk H.-P."/>
        </authorList>
    </citation>
    <scope>NUCLEOTIDE SEQUENCE [LARGE SCALE GENOMIC DNA]</scope>
    <source>
        <strain evidence="20 21">DSM 10596</strain>
    </source>
</reference>
<dbReference type="AlphaFoldDB" id="A0A542SM16"/>
<dbReference type="Pfam" id="PF01588">
    <property type="entry name" value="tRNA_bind"/>
    <property type="match status" value="1"/>
</dbReference>
<keyword evidence="10 15" id="KW-0460">Magnesium</keyword>
<dbReference type="SUPFAM" id="SSF55681">
    <property type="entry name" value="Class II aaRS and biotin synthetases"/>
    <property type="match status" value="1"/>
</dbReference>
<comment type="catalytic activity">
    <reaction evidence="14 15">
        <text>tRNA(Phe) + L-phenylalanine + ATP = L-phenylalanyl-tRNA(Phe) + AMP + diphosphate + H(+)</text>
        <dbReference type="Rhea" id="RHEA:19413"/>
        <dbReference type="Rhea" id="RHEA-COMP:9668"/>
        <dbReference type="Rhea" id="RHEA-COMP:9699"/>
        <dbReference type="ChEBI" id="CHEBI:15378"/>
        <dbReference type="ChEBI" id="CHEBI:30616"/>
        <dbReference type="ChEBI" id="CHEBI:33019"/>
        <dbReference type="ChEBI" id="CHEBI:58095"/>
        <dbReference type="ChEBI" id="CHEBI:78442"/>
        <dbReference type="ChEBI" id="CHEBI:78531"/>
        <dbReference type="ChEBI" id="CHEBI:456215"/>
        <dbReference type="EC" id="6.1.1.20"/>
    </reaction>
</comment>
<dbReference type="Pfam" id="PF03484">
    <property type="entry name" value="B5"/>
    <property type="match status" value="1"/>
</dbReference>
<evidence type="ECO:0000256" key="13">
    <source>
        <dbReference type="ARBA" id="ARBA00023146"/>
    </source>
</evidence>